<sequence>MLSLLIYTDSVPVMSVKSKRELVEILKRLLEGQRDSVLGEMRLILMETRRTSTTLFLDQLSQVNDTDQIRRTSSPVGIPSTAPAADVVAQGNDLEINSREGSVRSEAGILEDGAGLDQFGVINDEVVREEESIEEGDDPPEAANAPSVAADNEPAPFYDYRKCLVAKKEA</sequence>
<evidence type="ECO:0000256" key="1">
    <source>
        <dbReference type="SAM" id="MobiDB-lite"/>
    </source>
</evidence>
<dbReference type="InParanoid" id="G0P2Z8"/>
<evidence type="ECO:0000313" key="2">
    <source>
        <dbReference type="EMBL" id="EGT43451.1"/>
    </source>
</evidence>
<proteinExistence type="predicted"/>
<name>G0P2Z8_CAEBE</name>
<dbReference type="Proteomes" id="UP000008068">
    <property type="component" value="Unassembled WGS sequence"/>
</dbReference>
<organism evidence="3">
    <name type="scientific">Caenorhabditis brenneri</name>
    <name type="common">Nematode worm</name>
    <dbReference type="NCBI Taxonomy" id="135651"/>
    <lineage>
        <taxon>Eukaryota</taxon>
        <taxon>Metazoa</taxon>
        <taxon>Ecdysozoa</taxon>
        <taxon>Nematoda</taxon>
        <taxon>Chromadorea</taxon>
        <taxon>Rhabditida</taxon>
        <taxon>Rhabditina</taxon>
        <taxon>Rhabditomorpha</taxon>
        <taxon>Rhabditoidea</taxon>
        <taxon>Rhabditidae</taxon>
        <taxon>Peloderinae</taxon>
        <taxon>Caenorhabditis</taxon>
    </lineage>
</organism>
<feature type="region of interest" description="Disordered" evidence="1">
    <location>
        <begin position="129"/>
        <end position="154"/>
    </location>
</feature>
<reference evidence="3" key="1">
    <citation type="submission" date="2011-07" db="EMBL/GenBank/DDBJ databases">
        <authorList>
            <consortium name="Caenorhabditis brenneri Sequencing and Analysis Consortium"/>
            <person name="Wilson R.K."/>
        </authorList>
    </citation>
    <scope>NUCLEOTIDE SEQUENCE [LARGE SCALE GENOMIC DNA]</scope>
    <source>
        <strain evidence="3">PB2801</strain>
    </source>
</reference>
<accession>G0P2Z8</accession>
<evidence type="ECO:0000313" key="3">
    <source>
        <dbReference type="Proteomes" id="UP000008068"/>
    </source>
</evidence>
<keyword evidence="3" id="KW-1185">Reference proteome</keyword>
<dbReference type="EMBL" id="GL380033">
    <property type="protein sequence ID" value="EGT43451.1"/>
    <property type="molecule type" value="Genomic_DNA"/>
</dbReference>
<gene>
    <name evidence="2" type="ORF">CAEBREN_08769</name>
</gene>
<feature type="compositionally biased region" description="Acidic residues" evidence="1">
    <location>
        <begin position="131"/>
        <end position="140"/>
    </location>
</feature>
<dbReference type="HOGENOM" id="CLU_1571980_0_0_1"/>
<dbReference type="AlphaFoldDB" id="G0P2Z8"/>
<protein>
    <submittedName>
        <fullName evidence="2">Uncharacterized protein</fullName>
    </submittedName>
</protein>